<organism evidence="1 2">
    <name type="scientific">Nocardiopsis eucommiae</name>
    <dbReference type="NCBI Taxonomy" id="2831970"/>
    <lineage>
        <taxon>Bacteria</taxon>
        <taxon>Bacillati</taxon>
        <taxon>Actinomycetota</taxon>
        <taxon>Actinomycetes</taxon>
        <taxon>Streptosporangiales</taxon>
        <taxon>Nocardiopsidaceae</taxon>
        <taxon>Nocardiopsis</taxon>
    </lineage>
</organism>
<protein>
    <submittedName>
        <fullName evidence="1">Uncharacterized protein</fullName>
    </submittedName>
</protein>
<keyword evidence="2" id="KW-1185">Reference proteome</keyword>
<sequence>MTVDIDDLNKKAHRGLDALTELLASDVASYVPALEDRRPFLLGWGFVAALHRQACAVVFLHREGFSHEAAPNRRLVIEYVARLQWLARDGEVAVDSMNKAFQSVHARLREAADADGLQYDEDAANAVRDADLPSNLADQYNHVGNFLRYLGGSLHHAWLGETQLSHATLTAAQSFYREYDEGLKLLGFPDYGLDGDPTAASPFIAFTCLYLGMEAFGKLMVGSPWTAELDRIGAEAGLSDTA</sequence>
<evidence type="ECO:0000313" key="1">
    <source>
        <dbReference type="EMBL" id="QVJ02784.1"/>
    </source>
</evidence>
<gene>
    <name evidence="1" type="ORF">KGD82_11180</name>
</gene>
<name>A0A975LB53_9ACTN</name>
<dbReference type="EMBL" id="CP074402">
    <property type="protein sequence ID" value="QVJ02784.1"/>
    <property type="molecule type" value="Genomic_DNA"/>
</dbReference>
<dbReference type="KEGG" id="nec:KGD82_11180"/>
<accession>A0A975LB53</accession>
<dbReference type="AlphaFoldDB" id="A0A975LB53"/>
<reference evidence="1" key="1">
    <citation type="submission" date="2021-05" db="EMBL/GenBank/DDBJ databases">
        <authorList>
            <person name="Kaiqin L."/>
            <person name="Jian G."/>
        </authorList>
    </citation>
    <scope>NUCLEOTIDE SEQUENCE</scope>
    <source>
        <strain evidence="1">HDS5</strain>
    </source>
</reference>
<dbReference type="Proteomes" id="UP000682416">
    <property type="component" value="Chromosome"/>
</dbReference>
<proteinExistence type="predicted"/>
<evidence type="ECO:0000313" key="2">
    <source>
        <dbReference type="Proteomes" id="UP000682416"/>
    </source>
</evidence>